<feature type="domain" description="DSBA-like thioredoxin" evidence="1">
    <location>
        <begin position="7"/>
        <end position="207"/>
    </location>
</feature>
<organism evidence="2 3">
    <name type="scientific">Paracoccus pacificus</name>
    <dbReference type="NCBI Taxonomy" id="1463598"/>
    <lineage>
        <taxon>Bacteria</taxon>
        <taxon>Pseudomonadati</taxon>
        <taxon>Pseudomonadota</taxon>
        <taxon>Alphaproteobacteria</taxon>
        <taxon>Rhodobacterales</taxon>
        <taxon>Paracoccaceae</taxon>
        <taxon>Paracoccus</taxon>
    </lineage>
</organism>
<evidence type="ECO:0000259" key="1">
    <source>
        <dbReference type="Pfam" id="PF01323"/>
    </source>
</evidence>
<evidence type="ECO:0000313" key="3">
    <source>
        <dbReference type="Proteomes" id="UP001597213"/>
    </source>
</evidence>
<dbReference type="PANTHER" id="PTHR13887:SF41">
    <property type="entry name" value="THIOREDOXIN SUPERFAMILY PROTEIN"/>
    <property type="match status" value="1"/>
</dbReference>
<dbReference type="PANTHER" id="PTHR13887">
    <property type="entry name" value="GLUTATHIONE S-TRANSFERASE KAPPA"/>
    <property type="match status" value="1"/>
</dbReference>
<accession>A0ABW4RAJ0</accession>
<dbReference type="InterPro" id="IPR001853">
    <property type="entry name" value="DSBA-like_thioredoxin_dom"/>
</dbReference>
<dbReference type="SUPFAM" id="SSF52833">
    <property type="entry name" value="Thioredoxin-like"/>
    <property type="match status" value="1"/>
</dbReference>
<dbReference type="CDD" id="cd03024">
    <property type="entry name" value="DsbA_FrnE"/>
    <property type="match status" value="1"/>
</dbReference>
<sequence length="219" mass="23697">MANPIKIDIWSDIACPWCYIGKRRLETALKDFDGAPVEIEYHSFQLNPAAPADYKGTHDEYLTGHLGASMDQVRGMNRQITGLARDEGLDYRLDDIKVTNTGKAHELIHFAAAQGKGPEMKERLLRAYFTEGRHVGHDADLADLAAEIGLDRDAALAALTKGSYRQAVADDKAQGAAIGVQGVPFFVVDGKYAISGAQPAELFLQALNKVQSERAGAGA</sequence>
<proteinExistence type="predicted"/>
<dbReference type="InterPro" id="IPR036249">
    <property type="entry name" value="Thioredoxin-like_sf"/>
</dbReference>
<gene>
    <name evidence="2" type="ORF">ACFSCT_15400</name>
</gene>
<keyword evidence="3" id="KW-1185">Reference proteome</keyword>
<evidence type="ECO:0000313" key="2">
    <source>
        <dbReference type="EMBL" id="MFD1883105.1"/>
    </source>
</evidence>
<dbReference type="Gene3D" id="3.40.30.10">
    <property type="entry name" value="Glutaredoxin"/>
    <property type="match status" value="1"/>
</dbReference>
<name>A0ABW4RAJ0_9RHOB</name>
<comment type="caution">
    <text evidence="2">The sequence shown here is derived from an EMBL/GenBank/DDBJ whole genome shotgun (WGS) entry which is preliminary data.</text>
</comment>
<dbReference type="Pfam" id="PF01323">
    <property type="entry name" value="DSBA"/>
    <property type="match status" value="1"/>
</dbReference>
<reference evidence="3" key="1">
    <citation type="journal article" date="2019" name="Int. J. Syst. Evol. Microbiol.">
        <title>The Global Catalogue of Microorganisms (GCM) 10K type strain sequencing project: providing services to taxonomists for standard genome sequencing and annotation.</title>
        <authorList>
            <consortium name="The Broad Institute Genomics Platform"/>
            <consortium name="The Broad Institute Genome Sequencing Center for Infectious Disease"/>
            <person name="Wu L."/>
            <person name="Ma J."/>
        </authorList>
    </citation>
    <scope>NUCLEOTIDE SEQUENCE [LARGE SCALE GENOMIC DNA]</scope>
    <source>
        <strain evidence="3">CCUG 56029</strain>
    </source>
</reference>
<dbReference type="Proteomes" id="UP001597213">
    <property type="component" value="Unassembled WGS sequence"/>
</dbReference>
<dbReference type="EMBL" id="JBHUEN010000043">
    <property type="protein sequence ID" value="MFD1883105.1"/>
    <property type="molecule type" value="Genomic_DNA"/>
</dbReference>
<dbReference type="RefSeq" id="WP_379144160.1">
    <property type="nucleotide sequence ID" value="NZ_JBHUEN010000043.1"/>
</dbReference>
<protein>
    <submittedName>
        <fullName evidence="2">DsbA family protein</fullName>
    </submittedName>
</protein>